<dbReference type="InterPro" id="IPR002401">
    <property type="entry name" value="Cyt_P450_E_grp-I"/>
</dbReference>
<comment type="cofactor">
    <cofactor evidence="11">
        <name>heme</name>
        <dbReference type="ChEBI" id="CHEBI:30413"/>
    </cofactor>
</comment>
<dbReference type="GO" id="GO:0020037">
    <property type="term" value="F:heme binding"/>
    <property type="evidence" value="ECO:0007669"/>
    <property type="project" value="InterPro"/>
</dbReference>
<evidence type="ECO:0000313" key="15">
    <source>
        <dbReference type="Proteomes" id="UP001140949"/>
    </source>
</evidence>
<protein>
    <submittedName>
        <fullName evidence="14">Leucine-rich repeat receptor-like protein kinaseisoform X1</fullName>
    </submittedName>
</protein>
<organism evidence="14 15">
    <name type="scientific">Iris pallida</name>
    <name type="common">Sweet iris</name>
    <dbReference type="NCBI Taxonomy" id="29817"/>
    <lineage>
        <taxon>Eukaryota</taxon>
        <taxon>Viridiplantae</taxon>
        <taxon>Streptophyta</taxon>
        <taxon>Embryophyta</taxon>
        <taxon>Tracheophyta</taxon>
        <taxon>Spermatophyta</taxon>
        <taxon>Magnoliopsida</taxon>
        <taxon>Liliopsida</taxon>
        <taxon>Asparagales</taxon>
        <taxon>Iridaceae</taxon>
        <taxon>Iridoideae</taxon>
        <taxon>Irideae</taxon>
        <taxon>Iris</taxon>
    </lineage>
</organism>
<evidence type="ECO:0000256" key="11">
    <source>
        <dbReference type="PIRSR" id="PIRSR602401-1"/>
    </source>
</evidence>
<dbReference type="GO" id="GO:0008202">
    <property type="term" value="P:steroid metabolic process"/>
    <property type="evidence" value="ECO:0007669"/>
    <property type="project" value="UniProtKB-ARBA"/>
</dbReference>
<feature type="transmembrane region" description="Helical" evidence="13">
    <location>
        <begin position="6"/>
        <end position="28"/>
    </location>
</feature>
<evidence type="ECO:0000256" key="9">
    <source>
        <dbReference type="ARBA" id="ARBA00023033"/>
    </source>
</evidence>
<keyword evidence="10 13" id="KW-0472">Membrane</keyword>
<evidence type="ECO:0000313" key="14">
    <source>
        <dbReference type="EMBL" id="KAJ6815262.1"/>
    </source>
</evidence>
<keyword evidence="14" id="KW-0418">Kinase</keyword>
<comment type="similarity">
    <text evidence="2 12">Belongs to the cytochrome P450 family.</text>
</comment>
<keyword evidence="14" id="KW-0808">Transferase</keyword>
<dbReference type="Proteomes" id="UP001140949">
    <property type="component" value="Unassembled WGS sequence"/>
</dbReference>
<keyword evidence="14" id="KW-0675">Receptor</keyword>
<dbReference type="InterPro" id="IPR001128">
    <property type="entry name" value="Cyt_P450"/>
</dbReference>
<evidence type="ECO:0000256" key="1">
    <source>
        <dbReference type="ARBA" id="ARBA00004167"/>
    </source>
</evidence>
<dbReference type="SUPFAM" id="SSF48264">
    <property type="entry name" value="Cytochrome P450"/>
    <property type="match status" value="1"/>
</dbReference>
<dbReference type="InterPro" id="IPR050665">
    <property type="entry name" value="Cytochrome_P450_Monooxygen"/>
</dbReference>
<comment type="subcellular location">
    <subcellularLocation>
        <location evidence="1">Membrane</location>
        <topology evidence="1">Single-pass membrane protein</topology>
    </subcellularLocation>
</comment>
<dbReference type="GO" id="GO:0016705">
    <property type="term" value="F:oxidoreductase activity, acting on paired donors, with incorporation or reduction of molecular oxygen"/>
    <property type="evidence" value="ECO:0007669"/>
    <property type="project" value="InterPro"/>
</dbReference>
<evidence type="ECO:0000256" key="6">
    <source>
        <dbReference type="ARBA" id="ARBA00022989"/>
    </source>
</evidence>
<feature type="binding site" description="axial binding residue" evidence="11">
    <location>
        <position position="461"/>
    </location>
    <ligand>
        <name>heme</name>
        <dbReference type="ChEBI" id="CHEBI:30413"/>
    </ligand>
    <ligandPart>
        <name>Fe</name>
        <dbReference type="ChEBI" id="CHEBI:18248"/>
    </ligandPart>
</feature>
<dbReference type="AlphaFoldDB" id="A0AAX6FG55"/>
<keyword evidence="9 12" id="KW-0503">Monooxygenase</keyword>
<dbReference type="EMBL" id="JANAVB010029215">
    <property type="protein sequence ID" value="KAJ6815262.1"/>
    <property type="molecule type" value="Genomic_DNA"/>
</dbReference>
<evidence type="ECO:0000256" key="8">
    <source>
        <dbReference type="ARBA" id="ARBA00023004"/>
    </source>
</evidence>
<dbReference type="GO" id="GO:0016301">
    <property type="term" value="F:kinase activity"/>
    <property type="evidence" value="ECO:0007669"/>
    <property type="project" value="UniProtKB-KW"/>
</dbReference>
<dbReference type="InterPro" id="IPR036396">
    <property type="entry name" value="Cyt_P450_sf"/>
</dbReference>
<comment type="caution">
    <text evidence="14">The sequence shown here is derived from an EMBL/GenBank/DDBJ whole genome shotgun (WGS) entry which is preliminary data.</text>
</comment>
<sequence>MVETVSLVLSCIFFLVSYFVGSAFYSLWWKPKALEKLLNRQGFRGNAYRILYGDSKEEKEAFKKAWSRPMDQLSHRIAPRIMPFVYQTIERYGKSSLIWPGPVPRVVVLHPNMVKEVLADRSGQFKKPPSNPLTRILATGVAVLNGKEWASRRKIVNSAFHLEKLKEMVPSFLTSCSDLVKKWDGLAGSGGYCEVDVWTEFQALTGDVISRTAFGSSFEDGKRIFQLQNEQAKLAIEAARSPYIPGFRFIPTTKNKRRWLLDDRIKSMVRAIIDRKSETLQTEGSSNSDDLLTILLELSRDKKNKISINDVIEECKLFYLAGQETTASLLTWTLVLLSMHPSWQHRARDEALRVCRKDVPDLECINQLKIVPMILYEVLRLYPSIVSLTRRTENEIKLGEFTFPGGVDLLLPVILIHHDSECWGEDAEEFNPERFSNGISKAAAKDGRSVFYPFGWGPRTCLGQNFAMIQAKMALTLILQRFSFELSPSYSHAPYTVITLQPLHGAHIILHRL</sequence>
<dbReference type="GO" id="GO:0016020">
    <property type="term" value="C:membrane"/>
    <property type="evidence" value="ECO:0007669"/>
    <property type="project" value="UniProtKB-SubCell"/>
</dbReference>
<evidence type="ECO:0000256" key="12">
    <source>
        <dbReference type="RuleBase" id="RU000461"/>
    </source>
</evidence>
<evidence type="ECO:0000256" key="5">
    <source>
        <dbReference type="ARBA" id="ARBA00022723"/>
    </source>
</evidence>
<keyword evidence="7 12" id="KW-0560">Oxidoreductase</keyword>
<gene>
    <name evidence="14" type="ORF">M6B38_135290</name>
</gene>
<keyword evidence="6 13" id="KW-1133">Transmembrane helix</keyword>
<dbReference type="PANTHER" id="PTHR24282:SF148">
    <property type="entry name" value="CYTOCHROME P450 72A15-LIKE"/>
    <property type="match status" value="1"/>
</dbReference>
<dbReference type="Pfam" id="PF00067">
    <property type="entry name" value="p450"/>
    <property type="match status" value="1"/>
</dbReference>
<dbReference type="GO" id="GO:0005506">
    <property type="term" value="F:iron ion binding"/>
    <property type="evidence" value="ECO:0007669"/>
    <property type="project" value="InterPro"/>
</dbReference>
<keyword evidence="3 11" id="KW-0349">Heme</keyword>
<dbReference type="PROSITE" id="PS00086">
    <property type="entry name" value="CYTOCHROME_P450"/>
    <property type="match status" value="1"/>
</dbReference>
<keyword evidence="8 11" id="KW-0408">Iron</keyword>
<evidence type="ECO:0000256" key="4">
    <source>
        <dbReference type="ARBA" id="ARBA00022692"/>
    </source>
</evidence>
<evidence type="ECO:0000256" key="7">
    <source>
        <dbReference type="ARBA" id="ARBA00023002"/>
    </source>
</evidence>
<keyword evidence="5 11" id="KW-0479">Metal-binding</keyword>
<accession>A0AAX6FG55</accession>
<dbReference type="PANTHER" id="PTHR24282">
    <property type="entry name" value="CYTOCHROME P450 FAMILY MEMBER"/>
    <property type="match status" value="1"/>
</dbReference>
<reference evidence="14" key="2">
    <citation type="submission" date="2023-04" db="EMBL/GenBank/DDBJ databases">
        <authorList>
            <person name="Bruccoleri R.E."/>
            <person name="Oakeley E.J."/>
            <person name="Faust A.-M."/>
            <person name="Dessus-Babus S."/>
            <person name="Altorfer M."/>
            <person name="Burckhardt D."/>
            <person name="Oertli M."/>
            <person name="Naumann U."/>
            <person name="Petersen F."/>
            <person name="Wong J."/>
        </authorList>
    </citation>
    <scope>NUCLEOTIDE SEQUENCE</scope>
    <source>
        <strain evidence="14">GSM-AAB239-AS_SAM_17_03QT</strain>
        <tissue evidence="14">Leaf</tissue>
    </source>
</reference>
<dbReference type="PRINTS" id="PR00463">
    <property type="entry name" value="EP450I"/>
</dbReference>
<reference evidence="14" key="1">
    <citation type="journal article" date="2023" name="GigaByte">
        <title>Genome assembly of the bearded iris, Iris pallida Lam.</title>
        <authorList>
            <person name="Bruccoleri R.E."/>
            <person name="Oakeley E.J."/>
            <person name="Faust A.M.E."/>
            <person name="Altorfer M."/>
            <person name="Dessus-Babus S."/>
            <person name="Burckhardt D."/>
            <person name="Oertli M."/>
            <person name="Naumann U."/>
            <person name="Petersen F."/>
            <person name="Wong J."/>
        </authorList>
    </citation>
    <scope>NUCLEOTIDE SEQUENCE</scope>
    <source>
        <strain evidence="14">GSM-AAB239-AS_SAM_17_03QT</strain>
    </source>
</reference>
<keyword evidence="4 13" id="KW-0812">Transmembrane</keyword>
<dbReference type="InterPro" id="IPR017972">
    <property type="entry name" value="Cyt_P450_CS"/>
</dbReference>
<dbReference type="Gene3D" id="1.10.630.10">
    <property type="entry name" value="Cytochrome P450"/>
    <property type="match status" value="1"/>
</dbReference>
<proteinExistence type="inferred from homology"/>
<evidence type="ECO:0000256" key="3">
    <source>
        <dbReference type="ARBA" id="ARBA00022617"/>
    </source>
</evidence>
<keyword evidence="15" id="KW-1185">Reference proteome</keyword>
<dbReference type="PRINTS" id="PR00385">
    <property type="entry name" value="P450"/>
</dbReference>
<name>A0AAX6FG55_IRIPA</name>
<dbReference type="GO" id="GO:0004497">
    <property type="term" value="F:monooxygenase activity"/>
    <property type="evidence" value="ECO:0007669"/>
    <property type="project" value="UniProtKB-KW"/>
</dbReference>
<evidence type="ECO:0000256" key="13">
    <source>
        <dbReference type="SAM" id="Phobius"/>
    </source>
</evidence>
<evidence type="ECO:0000256" key="2">
    <source>
        <dbReference type="ARBA" id="ARBA00010617"/>
    </source>
</evidence>
<evidence type="ECO:0000256" key="10">
    <source>
        <dbReference type="ARBA" id="ARBA00023136"/>
    </source>
</evidence>
<dbReference type="FunFam" id="1.10.630.10:FF:000029">
    <property type="entry name" value="Cytochrome P450 734A1"/>
    <property type="match status" value="1"/>
</dbReference>